<dbReference type="EMBL" id="LWBO01000001">
    <property type="protein sequence ID" value="OQP55196.1"/>
    <property type="molecule type" value="Genomic_DNA"/>
</dbReference>
<keyword evidence="2" id="KW-1185">Reference proteome</keyword>
<organism evidence="1 2">
    <name type="scientific">Niastella koreensis</name>
    <dbReference type="NCBI Taxonomy" id="354356"/>
    <lineage>
        <taxon>Bacteria</taxon>
        <taxon>Pseudomonadati</taxon>
        <taxon>Bacteroidota</taxon>
        <taxon>Chitinophagia</taxon>
        <taxon>Chitinophagales</taxon>
        <taxon>Chitinophagaceae</taxon>
        <taxon>Niastella</taxon>
    </lineage>
</organism>
<evidence type="ECO:0000313" key="2">
    <source>
        <dbReference type="Proteomes" id="UP000192277"/>
    </source>
</evidence>
<evidence type="ECO:0008006" key="3">
    <source>
        <dbReference type="Google" id="ProtNLM"/>
    </source>
</evidence>
<sequence length="189" mass="21031">MNTYQHFMALIGSVIIVASCKDTAGERKDVNAVADQQSVVDTIPTRSNTSPTGMGDTIVHRYINLNTGEPVDLYYDPKARKTYSVNTNEPIEFYIDMNTGDTVYGQGRFIVNNFISKSDAGTFKLNADKIKMDKDEIKIKEGNKKLKIDNSTMKLKDGDLKMKTDTVSGKIKTGDLKKKMEGDRSKTKG</sequence>
<dbReference type="RefSeq" id="WP_014222779.1">
    <property type="nucleotide sequence ID" value="NZ_LWBO01000001.1"/>
</dbReference>
<protein>
    <recommendedName>
        <fullName evidence="3">Lipoprotein</fullName>
    </recommendedName>
</protein>
<dbReference type="Proteomes" id="UP000192277">
    <property type="component" value="Unassembled WGS sequence"/>
</dbReference>
<name>A0ABX3P4V7_9BACT</name>
<gene>
    <name evidence="1" type="ORF">A4D02_02465</name>
</gene>
<comment type="caution">
    <text evidence="1">The sequence shown here is derived from an EMBL/GenBank/DDBJ whole genome shotgun (WGS) entry which is preliminary data.</text>
</comment>
<accession>A0ABX3P4V7</accession>
<evidence type="ECO:0000313" key="1">
    <source>
        <dbReference type="EMBL" id="OQP55196.1"/>
    </source>
</evidence>
<proteinExistence type="predicted"/>
<reference evidence="1 2" key="1">
    <citation type="submission" date="2016-04" db="EMBL/GenBank/DDBJ databases">
        <authorList>
            <person name="Chen L."/>
            <person name="Zhuang W."/>
            <person name="Wang G."/>
        </authorList>
    </citation>
    <scope>NUCLEOTIDE SEQUENCE [LARGE SCALE GENOMIC DNA]</scope>
    <source>
        <strain evidence="2">GR20</strain>
    </source>
</reference>